<evidence type="ECO:0000256" key="1">
    <source>
        <dbReference type="ARBA" id="ARBA00022574"/>
    </source>
</evidence>
<organism evidence="4">
    <name type="scientific">Aceria tosichella</name>
    <name type="common">wheat curl mite</name>
    <dbReference type="NCBI Taxonomy" id="561515"/>
    <lineage>
        <taxon>Eukaryota</taxon>
        <taxon>Metazoa</taxon>
        <taxon>Ecdysozoa</taxon>
        <taxon>Arthropoda</taxon>
        <taxon>Chelicerata</taxon>
        <taxon>Arachnida</taxon>
        <taxon>Acari</taxon>
        <taxon>Acariformes</taxon>
        <taxon>Trombidiformes</taxon>
        <taxon>Prostigmata</taxon>
        <taxon>Eupodina</taxon>
        <taxon>Eriophyoidea</taxon>
        <taxon>Eriophyidae</taxon>
        <taxon>Eriophyinae</taxon>
        <taxon>Aceriini</taxon>
        <taxon>Aceria</taxon>
    </lineage>
</organism>
<reference evidence="4" key="1">
    <citation type="submission" date="2018-10" db="EMBL/GenBank/DDBJ databases">
        <title>Transcriptome assembly of Aceria tosichella (Wheat curl mite) Type 2.</title>
        <authorList>
            <person name="Scully E.D."/>
            <person name="Geib S.M."/>
            <person name="Palmer N.A."/>
            <person name="Gupta A.K."/>
            <person name="Sarath G."/>
            <person name="Tatineni S."/>
        </authorList>
    </citation>
    <scope>NUCLEOTIDE SEQUENCE</scope>
    <source>
        <strain evidence="4">LincolnNE</strain>
    </source>
</reference>
<evidence type="ECO:0000313" key="4">
    <source>
        <dbReference type="EMBL" id="MDE47029.1"/>
    </source>
</evidence>
<dbReference type="InterPro" id="IPR001680">
    <property type="entry name" value="WD40_rpt"/>
</dbReference>
<sequence length="339" mass="38713">MTLNYDGTPNEFRLDNAPTDCIQSVKFGQVDNQHLLAASWDCTVRLYDVRANELRTQYTHDAPVLDATFQGNNNCWSAGADNKVKRYDFQSQTESVVGLHTQPVRCVEYNQDVNLIGTGSWDAHLKLWDPRLADSSQKALVEDHVLPDKVYTMSICGHRLIVGLAGRRVLIWDLRNMTHVQKESFLKYQIRCIESFPDQRGYVVSSIEGRVAVEYLDPSPEVQKQRYAFKCHRNKDPTTGLEIVYPVNAISFHRKYNTFATGGSDGYVSVWDGKNKKRVVQFHRYPTSITSLSFSPDGSTLATACSYLHSSEDTQNMREIPQDTIYIRRIHDHEVRNKG</sequence>
<protein>
    <submittedName>
        <fullName evidence="4">Mitotic checkpoint protein BUB3</fullName>
    </submittedName>
</protein>
<keyword evidence="2" id="KW-0677">Repeat</keyword>
<dbReference type="PROSITE" id="PS50082">
    <property type="entry name" value="WD_REPEATS_2"/>
    <property type="match status" value="2"/>
</dbReference>
<accession>A0A6G1S9I3</accession>
<evidence type="ECO:0000256" key="3">
    <source>
        <dbReference type="PROSITE-ProRule" id="PRU00221"/>
    </source>
</evidence>
<dbReference type="SUPFAM" id="SSF50978">
    <property type="entry name" value="WD40 repeat-like"/>
    <property type="match status" value="1"/>
</dbReference>
<dbReference type="AlphaFoldDB" id="A0A6G1S9I3"/>
<dbReference type="PANTHER" id="PTHR10971">
    <property type="entry name" value="MRNA EXPORT FACTOR AND BUB3"/>
    <property type="match status" value="1"/>
</dbReference>
<dbReference type="Pfam" id="PF00400">
    <property type="entry name" value="WD40"/>
    <property type="match status" value="4"/>
</dbReference>
<feature type="repeat" description="WD" evidence="3">
    <location>
        <begin position="97"/>
        <end position="129"/>
    </location>
</feature>
<evidence type="ECO:0000256" key="2">
    <source>
        <dbReference type="ARBA" id="ARBA00022737"/>
    </source>
</evidence>
<dbReference type="Gene3D" id="2.130.10.10">
    <property type="entry name" value="YVTN repeat-like/Quinoprotein amine dehydrogenase"/>
    <property type="match status" value="1"/>
</dbReference>
<dbReference type="PROSITE" id="PS50294">
    <property type="entry name" value="WD_REPEATS_REGION"/>
    <property type="match status" value="1"/>
</dbReference>
<feature type="repeat" description="WD" evidence="3">
    <location>
        <begin position="247"/>
        <end position="281"/>
    </location>
</feature>
<dbReference type="InterPro" id="IPR015943">
    <property type="entry name" value="WD40/YVTN_repeat-like_dom_sf"/>
</dbReference>
<name>A0A6G1S9I3_9ACAR</name>
<dbReference type="SMART" id="SM00320">
    <property type="entry name" value="WD40"/>
    <property type="match status" value="6"/>
</dbReference>
<dbReference type="EMBL" id="GGYP01002258">
    <property type="protein sequence ID" value="MDE47029.1"/>
    <property type="molecule type" value="Transcribed_RNA"/>
</dbReference>
<gene>
    <name evidence="4" type="primary">Bub3</name>
    <name evidence="4" type="ORF">g.20513</name>
</gene>
<proteinExistence type="predicted"/>
<keyword evidence="1 3" id="KW-0853">WD repeat</keyword>
<dbReference type="InterPro" id="IPR036322">
    <property type="entry name" value="WD40_repeat_dom_sf"/>
</dbReference>